<evidence type="ECO:0000313" key="8">
    <source>
        <dbReference type="EMBL" id="AXI32083.1"/>
    </source>
</evidence>
<proteinExistence type="predicted"/>
<feature type="transmembrane region" description="Helical" evidence="6">
    <location>
        <begin position="255"/>
        <end position="273"/>
    </location>
</feature>
<feature type="transmembrane region" description="Helical" evidence="6">
    <location>
        <begin position="124"/>
        <end position="143"/>
    </location>
</feature>
<gene>
    <name evidence="8" type="ORF">CIB87_24675</name>
</gene>
<feature type="transmembrane region" description="Helical" evidence="6">
    <location>
        <begin position="155"/>
        <end position="173"/>
    </location>
</feature>
<evidence type="ECO:0000256" key="6">
    <source>
        <dbReference type="SAM" id="Phobius"/>
    </source>
</evidence>
<keyword evidence="4 6" id="KW-0472">Membrane</keyword>
<feature type="transmembrane region" description="Helical" evidence="6">
    <location>
        <begin position="441"/>
        <end position="462"/>
    </location>
</feature>
<evidence type="ECO:0000256" key="3">
    <source>
        <dbReference type="ARBA" id="ARBA00022989"/>
    </source>
</evidence>
<dbReference type="GO" id="GO:0016020">
    <property type="term" value="C:membrane"/>
    <property type="evidence" value="ECO:0007669"/>
    <property type="project" value="UniProtKB-SubCell"/>
</dbReference>
<accession>A0AA86M209</accession>
<sequence length="487" mass="55243">MNLIKTNKFILLISFVLIILSLLIGSTKLALLISGIFFIFTLLNREAGIFLLISIVSFRPFLIELNPGLKITGDFIILALLLSVIFLHRKHLATLFKFEPLELAFFAFLAVGTISALLTGVGLASIIIQIRAYVLFYIVYYVVKRLEFSPHFIKRGLLFTFLIGIVLSLQGIVEKISDKTLLMPEAWTQWTLSETNAIRVYGLLKGPNELALYLIISFILSLYLLHQYAGFKKVMIYVGLSIIGTTFLLTYSRGAFLAVLVFLILYVICFRNIKRLVPIVLIGLTSVVFFFGINQAATMYEQSQSVNEDHHEAKSQSEHQQKKKKKKENDQGYKRYTQAFSKETVKESSSFGRVYFVKKAVEVFKDHPVIGTGFGTFGGAATLAHSSPIYKDYNIGFDFYSDNQYILTLTETGIIGVILLFVFVFGFFIKTIKSYKQLETPYAIATLFFFSTLLVGGTVYNILENDTFMLYYFLLFAITTRKLTRTP</sequence>
<keyword evidence="3 6" id="KW-1133">Transmembrane helix</keyword>
<comment type="subcellular location">
    <subcellularLocation>
        <location evidence="1">Membrane</location>
        <topology evidence="1">Multi-pass membrane protein</topology>
    </subcellularLocation>
</comment>
<dbReference type="PANTHER" id="PTHR37422">
    <property type="entry name" value="TEICHURONIC ACID BIOSYNTHESIS PROTEIN TUAE"/>
    <property type="match status" value="1"/>
</dbReference>
<organism evidence="8 9">
    <name type="scientific">Priestia megaterium</name>
    <name type="common">Bacillus megaterium</name>
    <dbReference type="NCBI Taxonomy" id="1404"/>
    <lineage>
        <taxon>Bacteria</taxon>
        <taxon>Bacillati</taxon>
        <taxon>Bacillota</taxon>
        <taxon>Bacilli</taxon>
        <taxon>Bacillales</taxon>
        <taxon>Bacillaceae</taxon>
        <taxon>Priestia</taxon>
    </lineage>
</organism>
<dbReference type="Proteomes" id="UP000253834">
    <property type="component" value="Chromosome"/>
</dbReference>
<dbReference type="PANTHER" id="PTHR37422:SF13">
    <property type="entry name" value="LIPOPOLYSACCHARIDE BIOSYNTHESIS PROTEIN PA4999-RELATED"/>
    <property type="match status" value="1"/>
</dbReference>
<dbReference type="RefSeq" id="WP_114897056.1">
    <property type="nucleotide sequence ID" value="NZ_CP022674.1"/>
</dbReference>
<feature type="region of interest" description="Disordered" evidence="5">
    <location>
        <begin position="307"/>
        <end position="331"/>
    </location>
</feature>
<dbReference type="AlphaFoldDB" id="A0AA86M209"/>
<feature type="transmembrane region" description="Helical" evidence="6">
    <location>
        <begin position="405"/>
        <end position="429"/>
    </location>
</feature>
<evidence type="ECO:0000256" key="4">
    <source>
        <dbReference type="ARBA" id="ARBA00023136"/>
    </source>
</evidence>
<feature type="transmembrane region" description="Helical" evidence="6">
    <location>
        <begin position="100"/>
        <end position="118"/>
    </location>
</feature>
<protein>
    <recommendedName>
        <fullName evidence="7">O-antigen ligase-related domain-containing protein</fullName>
    </recommendedName>
</protein>
<evidence type="ECO:0000259" key="7">
    <source>
        <dbReference type="Pfam" id="PF04932"/>
    </source>
</evidence>
<reference evidence="8 9" key="1">
    <citation type="submission" date="2017-07" db="EMBL/GenBank/DDBJ databases">
        <title>Isolation and development of strain Bacillus megaterium SR7 for enhanced growth and metabolite production under supercritical carbon dioxide.</title>
        <authorList>
            <person name="Freedman A.J.E."/>
            <person name="Peet K.C."/>
            <person name="Boock J.T."/>
            <person name="Penn K."/>
            <person name="Prather K.L.J."/>
            <person name="Thompson J.R."/>
        </authorList>
    </citation>
    <scope>NUCLEOTIDE SEQUENCE [LARGE SCALE GENOMIC DNA]</scope>
    <source>
        <strain evidence="8 9">SR7</strain>
    </source>
</reference>
<feature type="transmembrane region" description="Helical" evidence="6">
    <location>
        <begin position="210"/>
        <end position="226"/>
    </location>
</feature>
<evidence type="ECO:0000256" key="2">
    <source>
        <dbReference type="ARBA" id="ARBA00022692"/>
    </source>
</evidence>
<dbReference type="InterPro" id="IPR007016">
    <property type="entry name" value="O-antigen_ligase-rel_domated"/>
</dbReference>
<feature type="compositionally biased region" description="Basic and acidic residues" evidence="5">
    <location>
        <begin position="307"/>
        <end position="320"/>
    </location>
</feature>
<feature type="transmembrane region" description="Helical" evidence="6">
    <location>
        <begin position="280"/>
        <end position="300"/>
    </location>
</feature>
<evidence type="ECO:0000256" key="5">
    <source>
        <dbReference type="SAM" id="MobiDB-lite"/>
    </source>
</evidence>
<name>A0AA86M209_PRIMG</name>
<dbReference type="InterPro" id="IPR051533">
    <property type="entry name" value="WaaL-like"/>
</dbReference>
<keyword evidence="2 6" id="KW-0812">Transmembrane</keyword>
<evidence type="ECO:0000313" key="9">
    <source>
        <dbReference type="Proteomes" id="UP000253834"/>
    </source>
</evidence>
<feature type="transmembrane region" description="Helical" evidence="6">
    <location>
        <begin position="233"/>
        <end position="249"/>
    </location>
</feature>
<feature type="domain" description="O-antigen ligase-related" evidence="7">
    <location>
        <begin position="240"/>
        <end position="421"/>
    </location>
</feature>
<dbReference type="Pfam" id="PF04932">
    <property type="entry name" value="Wzy_C"/>
    <property type="match status" value="1"/>
</dbReference>
<feature type="transmembrane region" description="Helical" evidence="6">
    <location>
        <begin position="12"/>
        <end position="40"/>
    </location>
</feature>
<evidence type="ECO:0000256" key="1">
    <source>
        <dbReference type="ARBA" id="ARBA00004141"/>
    </source>
</evidence>
<feature type="transmembrane region" description="Helical" evidence="6">
    <location>
        <begin position="69"/>
        <end position="88"/>
    </location>
</feature>
<dbReference type="EMBL" id="CP022674">
    <property type="protein sequence ID" value="AXI32083.1"/>
    <property type="molecule type" value="Genomic_DNA"/>
</dbReference>